<evidence type="ECO:0000313" key="2">
    <source>
        <dbReference type="WBParaSite" id="nRc.2.0.1.t16711-RA"/>
    </source>
</evidence>
<reference evidence="2" key="1">
    <citation type="submission" date="2022-11" db="UniProtKB">
        <authorList>
            <consortium name="WormBaseParasite"/>
        </authorList>
    </citation>
    <scope>IDENTIFICATION</scope>
</reference>
<protein>
    <submittedName>
        <fullName evidence="2">Uncharacterized protein</fullName>
    </submittedName>
</protein>
<dbReference type="WBParaSite" id="nRc.2.0.1.t16711-RA">
    <property type="protein sequence ID" value="nRc.2.0.1.t16711-RA"/>
    <property type="gene ID" value="nRc.2.0.1.g16711"/>
</dbReference>
<name>A0A915ISB7_ROMCU</name>
<sequence>METPFIVCCINISKQLSIIVSRMASHYTPAPLLFAVATVWLNIPMYTNNTELSILCFIDQSV</sequence>
<evidence type="ECO:0000313" key="1">
    <source>
        <dbReference type="Proteomes" id="UP000887565"/>
    </source>
</evidence>
<accession>A0A915ISB7</accession>
<organism evidence="1 2">
    <name type="scientific">Romanomermis culicivorax</name>
    <name type="common">Nematode worm</name>
    <dbReference type="NCBI Taxonomy" id="13658"/>
    <lineage>
        <taxon>Eukaryota</taxon>
        <taxon>Metazoa</taxon>
        <taxon>Ecdysozoa</taxon>
        <taxon>Nematoda</taxon>
        <taxon>Enoplea</taxon>
        <taxon>Dorylaimia</taxon>
        <taxon>Mermithida</taxon>
        <taxon>Mermithoidea</taxon>
        <taxon>Mermithidae</taxon>
        <taxon>Romanomermis</taxon>
    </lineage>
</organism>
<dbReference type="AlphaFoldDB" id="A0A915ISB7"/>
<keyword evidence="1" id="KW-1185">Reference proteome</keyword>
<proteinExistence type="predicted"/>
<dbReference type="Proteomes" id="UP000887565">
    <property type="component" value="Unplaced"/>
</dbReference>